<name>A0A074WJK4_9PEZI</name>
<feature type="region of interest" description="Disordered" evidence="1">
    <location>
        <begin position="21"/>
        <end position="63"/>
    </location>
</feature>
<evidence type="ECO:0000313" key="2">
    <source>
        <dbReference type="EMBL" id="KEQ73228.1"/>
    </source>
</evidence>
<dbReference type="GeneID" id="25410402"/>
<gene>
    <name evidence="2" type="ORF">M436DRAFT_45840</name>
</gene>
<dbReference type="Proteomes" id="UP000027730">
    <property type="component" value="Unassembled WGS sequence"/>
</dbReference>
<dbReference type="EMBL" id="KL584709">
    <property type="protein sequence ID" value="KEQ73228.1"/>
    <property type="molecule type" value="Genomic_DNA"/>
</dbReference>
<dbReference type="RefSeq" id="XP_013427386.1">
    <property type="nucleotide sequence ID" value="XM_013571932.1"/>
</dbReference>
<evidence type="ECO:0000256" key="1">
    <source>
        <dbReference type="SAM" id="MobiDB-lite"/>
    </source>
</evidence>
<protein>
    <submittedName>
        <fullName evidence="2">Uncharacterized protein</fullName>
    </submittedName>
</protein>
<organism evidence="2 3">
    <name type="scientific">Aureobasidium namibiae CBS 147.97</name>
    <dbReference type="NCBI Taxonomy" id="1043004"/>
    <lineage>
        <taxon>Eukaryota</taxon>
        <taxon>Fungi</taxon>
        <taxon>Dikarya</taxon>
        <taxon>Ascomycota</taxon>
        <taxon>Pezizomycotina</taxon>
        <taxon>Dothideomycetes</taxon>
        <taxon>Dothideomycetidae</taxon>
        <taxon>Dothideales</taxon>
        <taxon>Saccotheciaceae</taxon>
        <taxon>Aureobasidium</taxon>
    </lineage>
</organism>
<reference evidence="2 3" key="1">
    <citation type="journal article" date="2014" name="BMC Genomics">
        <title>Genome sequencing of four Aureobasidium pullulans varieties: biotechnological potential, stress tolerance, and description of new species.</title>
        <authorList>
            <person name="Gostin Ar C."/>
            <person name="Ohm R.A."/>
            <person name="Kogej T."/>
            <person name="Sonjak S."/>
            <person name="Turk M."/>
            <person name="Zajc J."/>
            <person name="Zalar P."/>
            <person name="Grube M."/>
            <person name="Sun H."/>
            <person name="Han J."/>
            <person name="Sharma A."/>
            <person name="Chiniquy J."/>
            <person name="Ngan C.Y."/>
            <person name="Lipzen A."/>
            <person name="Barry K."/>
            <person name="Grigoriev I.V."/>
            <person name="Gunde-Cimerman N."/>
        </authorList>
    </citation>
    <scope>NUCLEOTIDE SEQUENCE [LARGE SCALE GENOMIC DNA]</scope>
    <source>
        <strain evidence="2 3">CBS 147.97</strain>
    </source>
</reference>
<keyword evidence="3" id="KW-1185">Reference proteome</keyword>
<dbReference type="HOGENOM" id="CLU_844617_0_0_1"/>
<evidence type="ECO:0000313" key="3">
    <source>
        <dbReference type="Proteomes" id="UP000027730"/>
    </source>
</evidence>
<dbReference type="AlphaFoldDB" id="A0A074WJK4"/>
<accession>A0A074WJK4</accession>
<sequence length="325" mass="36849">MPPTLSDKKIRKDASYAGAVKGGVITGGIKKPSPSPKSPTRSSLRQKSKEPAGGPLPDTEWEAFGSSKKSTYFSKEQSDEKTAECVACHKLWKRNHDTGERKLWGYCAERKAEHFYPGLIIRAMDSMPQTWHNAPIDDPDTASHNEGPVYAKKRPMVVLWASQRDIFCLPIRSLSNSVANFSKDPTRWQEFISATTVDDTDWKGKTPWAGPPLTFLATEKKHTGLHKQCFIQLTRPIVVQMQSEMQMNMGRLSGSDYCRLIQAYSYSQNLHKQKAFEEYGQMANLVDGTKWDEGEKSAQWQLREKQMDLKKPVVVDKTTKTYKLQ</sequence>
<proteinExistence type="predicted"/>
<dbReference type="OrthoDB" id="3438983at2759"/>